<organism evidence="11 12">
    <name type="scientific">Flavobacterium cheongpyeongense</name>
    <dbReference type="NCBI Taxonomy" id="2212651"/>
    <lineage>
        <taxon>Bacteria</taxon>
        <taxon>Pseudomonadati</taxon>
        <taxon>Bacteroidota</taxon>
        <taxon>Flavobacteriia</taxon>
        <taxon>Flavobacteriales</taxon>
        <taxon>Flavobacteriaceae</taxon>
        <taxon>Flavobacterium</taxon>
    </lineage>
</organism>
<keyword evidence="5 9" id="KW-0732">Signal</keyword>
<feature type="domain" description="TonB-dependent receptor plug" evidence="10">
    <location>
        <begin position="111"/>
        <end position="215"/>
    </location>
</feature>
<evidence type="ECO:0000256" key="2">
    <source>
        <dbReference type="ARBA" id="ARBA00022448"/>
    </source>
</evidence>
<dbReference type="InterPro" id="IPR012910">
    <property type="entry name" value="Plug_dom"/>
</dbReference>
<dbReference type="SUPFAM" id="SSF56935">
    <property type="entry name" value="Porins"/>
    <property type="match status" value="1"/>
</dbReference>
<evidence type="ECO:0000256" key="1">
    <source>
        <dbReference type="ARBA" id="ARBA00004571"/>
    </source>
</evidence>
<dbReference type="RefSeq" id="WP_110308260.1">
    <property type="nucleotide sequence ID" value="NZ_QJHK01000024.1"/>
</dbReference>
<dbReference type="NCBIfam" id="TIGR04056">
    <property type="entry name" value="OMP_RagA_SusC"/>
    <property type="match status" value="1"/>
</dbReference>
<evidence type="ECO:0000259" key="10">
    <source>
        <dbReference type="Pfam" id="PF07715"/>
    </source>
</evidence>
<feature type="signal peptide" evidence="9">
    <location>
        <begin position="1"/>
        <end position="19"/>
    </location>
</feature>
<dbReference type="Gene3D" id="2.40.170.20">
    <property type="entry name" value="TonB-dependent receptor, beta-barrel domain"/>
    <property type="match status" value="1"/>
</dbReference>
<evidence type="ECO:0000313" key="12">
    <source>
        <dbReference type="Proteomes" id="UP000247903"/>
    </source>
</evidence>
<dbReference type="Pfam" id="PF07715">
    <property type="entry name" value="Plug"/>
    <property type="match status" value="1"/>
</dbReference>
<protein>
    <submittedName>
        <fullName evidence="11">SusC/RagA family protein</fullName>
    </submittedName>
</protein>
<evidence type="ECO:0000256" key="7">
    <source>
        <dbReference type="ARBA" id="ARBA00023237"/>
    </source>
</evidence>
<dbReference type="GO" id="GO:0044718">
    <property type="term" value="P:siderophore transmembrane transport"/>
    <property type="evidence" value="ECO:0007669"/>
    <property type="project" value="TreeGrafter"/>
</dbReference>
<keyword evidence="6 8" id="KW-0472">Membrane</keyword>
<evidence type="ECO:0000256" key="9">
    <source>
        <dbReference type="SAM" id="SignalP"/>
    </source>
</evidence>
<dbReference type="NCBIfam" id="TIGR04057">
    <property type="entry name" value="SusC_RagA_signa"/>
    <property type="match status" value="1"/>
</dbReference>
<keyword evidence="7 8" id="KW-0998">Cell outer membrane</keyword>
<dbReference type="InterPro" id="IPR039426">
    <property type="entry name" value="TonB-dep_rcpt-like"/>
</dbReference>
<dbReference type="GO" id="GO:0009279">
    <property type="term" value="C:cell outer membrane"/>
    <property type="evidence" value="ECO:0007669"/>
    <property type="project" value="UniProtKB-SubCell"/>
</dbReference>
<evidence type="ECO:0000313" key="11">
    <source>
        <dbReference type="EMBL" id="PXY39116.1"/>
    </source>
</evidence>
<name>A0A2V4BJG1_9FLAO</name>
<comment type="similarity">
    <text evidence="8">Belongs to the TonB-dependent receptor family.</text>
</comment>
<sequence>MKPKLLLTALLLFTSFAFSQTFDVNGTVLDGSSMSLPGVNVKVKNSSQSTTTDFDGSFKLSGLSKGTVIVLSYIGFQTQEVSVSDNKITVKMIDDAKSLDEVVVIGYGSQKKRELTGAVGLVDSKTIEALKPVKVEQALQGTVSGVNVTSQSGAPGAGLDIRIRGIATNGENKPTAIIDGYVGDLSLLNPNDIETITVLKDAQAAIYGTIGANGVILITTKMGKRNSKAKLTYNTYAGFQETSRKLPTLNATEYVLLLNESYANAGQGIKYPNVTGFGKGTDWQDEIFGNGVPIINHDLSISGGSEKINYSVSGSHLDQEGIVGGDKSGFLRNTARVAVGADVTDKLKFKSNVIYTYFTRKTLNENGLGSVLFNALNIPATINPYDADGNFTVIPREGLGNEIINPLAQIANTYNTYNYKKINGNFGVDYKIFKGFVLSGNIGFNTSNSESKNFAKQVSYGDKVFDVKQSSVTQGAVNDNDYSFDLYGTYTKKIGENHNMSGTVGTTVYKTWGNGLFATGYDVPYNSWEFADLSLITTISKVLTNSSYNYDQRRLSYFGRLQYDYKGKYLLSAMIRRDASTKFGPDNKIAYFPSFTGGWVVSDENFFGEPKIINFLKFRASYGTLGNDQIGDYRYLSQLSGEATYVFDNELVSGRAEGVLANPNVKWEEAKKFDVGVDMKLLDNKISVVADYFIDTRKDLLIPGIAVTGIGGIGAPGAGAPTINAGTVRNSGLEFAVDYKEKFTDAFSMSVGYNVTFLKNEVLEVKNETHYIERGSFSVGQQAPTRMEEGKPIGYFYGYKTDGIFQNQAEVDAHPSQLALGAKAVPGDLRFVDINGDGVLDSKDRTNIGDQIPNATMGFNFQMNYKNLDLGVYTYASLGNDLIRNYERNLSDVNHLDYILDRWTGEGTSNSTPRVTTGATANSIFSDYYVEDASYWRIQNVQIGYTLDPKVIQKAGITKLRLYVGANNLYTFTKYKGFDPGASTGDPIAGGIDYGFYPIPRTYLLGLNLNF</sequence>
<evidence type="ECO:0000256" key="8">
    <source>
        <dbReference type="PROSITE-ProRule" id="PRU01360"/>
    </source>
</evidence>
<dbReference type="AlphaFoldDB" id="A0A2V4BJG1"/>
<gene>
    <name evidence="11" type="ORF">DMB65_19240</name>
</gene>
<dbReference type="SUPFAM" id="SSF49464">
    <property type="entry name" value="Carboxypeptidase regulatory domain-like"/>
    <property type="match status" value="1"/>
</dbReference>
<dbReference type="Pfam" id="PF13715">
    <property type="entry name" value="CarbopepD_reg_2"/>
    <property type="match status" value="1"/>
</dbReference>
<comment type="caution">
    <text evidence="11">The sequence shown here is derived from an EMBL/GenBank/DDBJ whole genome shotgun (WGS) entry which is preliminary data.</text>
</comment>
<dbReference type="PANTHER" id="PTHR30069">
    <property type="entry name" value="TONB-DEPENDENT OUTER MEMBRANE RECEPTOR"/>
    <property type="match status" value="1"/>
</dbReference>
<dbReference type="GO" id="GO:0015344">
    <property type="term" value="F:siderophore uptake transmembrane transporter activity"/>
    <property type="evidence" value="ECO:0007669"/>
    <property type="project" value="TreeGrafter"/>
</dbReference>
<reference evidence="11 12" key="1">
    <citation type="submission" date="2018-05" db="EMBL/GenBank/DDBJ databases">
        <title>Flavobacterium sp. strain IMCC34759, incomplete genome.</title>
        <authorList>
            <person name="Joung Y."/>
            <person name="Cho J."/>
        </authorList>
    </citation>
    <scope>NUCLEOTIDE SEQUENCE [LARGE SCALE GENOMIC DNA]</scope>
    <source>
        <strain evidence="11 12">IMCC34759</strain>
    </source>
</reference>
<dbReference type="PANTHER" id="PTHR30069:SF29">
    <property type="entry name" value="HEMOGLOBIN AND HEMOGLOBIN-HAPTOGLOBIN-BINDING PROTEIN 1-RELATED"/>
    <property type="match status" value="1"/>
</dbReference>
<dbReference type="InterPro" id="IPR037066">
    <property type="entry name" value="Plug_dom_sf"/>
</dbReference>
<dbReference type="Proteomes" id="UP000247903">
    <property type="component" value="Unassembled WGS sequence"/>
</dbReference>
<dbReference type="InterPro" id="IPR008969">
    <property type="entry name" value="CarboxyPept-like_regulatory"/>
</dbReference>
<evidence type="ECO:0000256" key="6">
    <source>
        <dbReference type="ARBA" id="ARBA00023136"/>
    </source>
</evidence>
<evidence type="ECO:0000256" key="3">
    <source>
        <dbReference type="ARBA" id="ARBA00022452"/>
    </source>
</evidence>
<evidence type="ECO:0000256" key="4">
    <source>
        <dbReference type="ARBA" id="ARBA00022692"/>
    </source>
</evidence>
<keyword evidence="12" id="KW-1185">Reference proteome</keyword>
<dbReference type="OrthoDB" id="9768177at2"/>
<dbReference type="Gene3D" id="2.170.130.10">
    <property type="entry name" value="TonB-dependent receptor, plug domain"/>
    <property type="match status" value="1"/>
</dbReference>
<dbReference type="InterPro" id="IPR023996">
    <property type="entry name" value="TonB-dep_OMP_SusC/RagA"/>
</dbReference>
<dbReference type="InterPro" id="IPR036942">
    <property type="entry name" value="Beta-barrel_TonB_sf"/>
</dbReference>
<feature type="chain" id="PRO_5015868940" evidence="9">
    <location>
        <begin position="20"/>
        <end position="1011"/>
    </location>
</feature>
<evidence type="ECO:0000256" key="5">
    <source>
        <dbReference type="ARBA" id="ARBA00022729"/>
    </source>
</evidence>
<dbReference type="InterPro" id="IPR023997">
    <property type="entry name" value="TonB-dep_OMP_SusC/RagA_CS"/>
</dbReference>
<dbReference type="EMBL" id="QJHK01000024">
    <property type="protein sequence ID" value="PXY39116.1"/>
    <property type="molecule type" value="Genomic_DNA"/>
</dbReference>
<proteinExistence type="inferred from homology"/>
<accession>A0A2V4BJG1</accession>
<keyword evidence="3 8" id="KW-1134">Transmembrane beta strand</keyword>
<dbReference type="PROSITE" id="PS52016">
    <property type="entry name" value="TONB_DEPENDENT_REC_3"/>
    <property type="match status" value="1"/>
</dbReference>
<comment type="subcellular location">
    <subcellularLocation>
        <location evidence="1 8">Cell outer membrane</location>
        <topology evidence="1 8">Multi-pass membrane protein</topology>
    </subcellularLocation>
</comment>
<dbReference type="Gene3D" id="2.60.40.1120">
    <property type="entry name" value="Carboxypeptidase-like, regulatory domain"/>
    <property type="match status" value="1"/>
</dbReference>
<keyword evidence="2 8" id="KW-0813">Transport</keyword>
<keyword evidence="4 8" id="KW-0812">Transmembrane</keyword>